<dbReference type="Gene3D" id="6.10.140.1880">
    <property type="match status" value="1"/>
</dbReference>
<dbReference type="GO" id="GO:0006260">
    <property type="term" value="P:DNA replication"/>
    <property type="evidence" value="ECO:0007669"/>
    <property type="project" value="UniProtKB-KW"/>
</dbReference>
<reference evidence="2 3" key="1">
    <citation type="journal article" date="2014" name="Virology">
        <title>The genome sequence of ectromelia virus Naval and Cornell isolates from outbreaks in North America.</title>
        <authorList>
            <person name="Mavian C."/>
            <person name="Lopez-Bueno A."/>
            <person name="Bryant N.A."/>
            <person name="Seeger K."/>
            <person name="Quail M.A."/>
            <person name="Harris D."/>
            <person name="Barrell B."/>
            <person name="Alcami A."/>
        </authorList>
    </citation>
    <scope>NUCLEOTIDE SEQUENCE [LARGE SCALE GENOMIC DNA]</scope>
    <source>
        <strain evidence="2">NAVAL</strain>
    </source>
</reference>
<evidence type="ECO:0000256" key="1">
    <source>
        <dbReference type="ARBA" id="ARBA00022705"/>
    </source>
</evidence>
<accession>A0A075IJJ3</accession>
<dbReference type="SMR" id="A0A075IJJ3"/>
<dbReference type="InterPro" id="IPR010267">
    <property type="entry name" value="Chordopox_A20R"/>
</dbReference>
<dbReference type="EMBL" id="KJ563295">
    <property type="protein sequence ID" value="AIF30209.1"/>
    <property type="molecule type" value="Genomic_DNA"/>
</dbReference>
<sequence>MTSSADLTNLKELLSLYKSLRFSDSAAIEKYNSLVEWGTSTYWKIGVQKVANVETSISDYYDEVKNKPFNIDPGYYIFLPVYFGSVFIYSKGKNMVELGSGNSFQIPDDMRSACNKVLDSDNGIDFLRFVLLNNRWIMEDAISKYQSPVNIFKLASEYGLNIPKYLEIEIEEDTLFDDELYSIIERSFDDKFPKISISYIKLGELKRQVVDFFKFSFVYIESIKVDRIGDNIFIPSVITKSGKKILVKDVDHLIRSKVREHTFVKVKKKNTFSILYDYDGNGTETRGEVIKRIIDTIGRDYYVNGKYFSKIGSAGLKQLTNKLDINECATVDDLVDEINKSGTVKRKIKNQSVFDLSRECLGYPEADFITLVNNMRFKIENCKVVNFNIENTNCLNNPSIETIYGNFNQFVSIFNTVTDVKKRLFE</sequence>
<dbReference type="Proteomes" id="UP000164837">
    <property type="component" value="Genome"/>
</dbReference>
<evidence type="ECO:0000313" key="2">
    <source>
        <dbReference type="EMBL" id="AIF30209.1"/>
    </source>
</evidence>
<keyword evidence="1" id="KW-0235">DNA replication</keyword>
<proteinExistence type="predicted"/>
<name>A0A075IJJ3_9POXV</name>
<evidence type="ECO:0000313" key="3">
    <source>
        <dbReference type="Proteomes" id="UP000164837"/>
    </source>
</evidence>
<protein>
    <submittedName>
        <fullName evidence="2">EVN143</fullName>
    </submittedName>
</protein>
<dbReference type="Pfam" id="PF05941">
    <property type="entry name" value="Chordopox_A20R"/>
    <property type="match status" value="1"/>
</dbReference>
<organism evidence="2 3">
    <name type="scientific">Ectromelia virus Naval</name>
    <dbReference type="NCBI Taxonomy" id="1651168"/>
    <lineage>
        <taxon>Viruses</taxon>
        <taxon>Varidnaviria</taxon>
        <taxon>Bamfordvirae</taxon>
        <taxon>Nucleocytoviricota</taxon>
        <taxon>Pokkesviricetes</taxon>
        <taxon>Chitovirales</taxon>
        <taxon>Poxviridae</taxon>
        <taxon>Chordopoxvirinae</taxon>
        <taxon>Orthopoxvirus</taxon>
        <taxon>Orthopoxvirus ectromelia</taxon>
        <taxon>Ectromelia virus</taxon>
    </lineage>
</organism>